<name>A0A4D6LXM5_VIGUN</name>
<organism evidence="1 2">
    <name type="scientific">Vigna unguiculata</name>
    <name type="common">Cowpea</name>
    <dbReference type="NCBI Taxonomy" id="3917"/>
    <lineage>
        <taxon>Eukaryota</taxon>
        <taxon>Viridiplantae</taxon>
        <taxon>Streptophyta</taxon>
        <taxon>Embryophyta</taxon>
        <taxon>Tracheophyta</taxon>
        <taxon>Spermatophyta</taxon>
        <taxon>Magnoliopsida</taxon>
        <taxon>eudicotyledons</taxon>
        <taxon>Gunneridae</taxon>
        <taxon>Pentapetalae</taxon>
        <taxon>rosids</taxon>
        <taxon>fabids</taxon>
        <taxon>Fabales</taxon>
        <taxon>Fabaceae</taxon>
        <taxon>Papilionoideae</taxon>
        <taxon>50 kb inversion clade</taxon>
        <taxon>NPAAA clade</taxon>
        <taxon>indigoferoid/millettioid clade</taxon>
        <taxon>Phaseoleae</taxon>
        <taxon>Vigna</taxon>
    </lineage>
</organism>
<reference evidence="1 2" key="1">
    <citation type="submission" date="2019-04" db="EMBL/GenBank/DDBJ databases">
        <title>An improved genome assembly and genetic linkage map for asparagus bean, Vigna unguiculata ssp. sesquipedialis.</title>
        <authorList>
            <person name="Xia Q."/>
            <person name="Zhang R."/>
            <person name="Dong Y."/>
        </authorList>
    </citation>
    <scope>NUCLEOTIDE SEQUENCE [LARGE SCALE GENOMIC DNA]</scope>
    <source>
        <tissue evidence="1">Leaf</tissue>
    </source>
</reference>
<protein>
    <submittedName>
        <fullName evidence="1">Uncharacterized protein</fullName>
    </submittedName>
</protein>
<dbReference type="AlphaFoldDB" id="A0A4D6LXM5"/>
<sequence length="50" mass="6148">MESRRSEFVNGSTSIKHKVLVLAKSEKYYNDEKYFKMLCTRFEFHYFDML</sequence>
<gene>
    <name evidence="1" type="ORF">DEO72_LG5g702</name>
</gene>
<accession>A0A4D6LXM5</accession>
<evidence type="ECO:0000313" key="1">
    <source>
        <dbReference type="EMBL" id="QCD92634.1"/>
    </source>
</evidence>
<keyword evidence="2" id="KW-1185">Reference proteome</keyword>
<evidence type="ECO:0000313" key="2">
    <source>
        <dbReference type="Proteomes" id="UP000501690"/>
    </source>
</evidence>
<proteinExistence type="predicted"/>
<dbReference type="EMBL" id="CP039349">
    <property type="protein sequence ID" value="QCD92634.1"/>
    <property type="molecule type" value="Genomic_DNA"/>
</dbReference>
<dbReference type="Proteomes" id="UP000501690">
    <property type="component" value="Linkage Group LG5"/>
</dbReference>